<name>A0A093V6D4_9GAMM</name>
<dbReference type="AlphaFoldDB" id="A0A093V6D4"/>
<keyword evidence="4" id="KW-1185">Reference proteome</keyword>
<dbReference type="OrthoDB" id="9798676at2"/>
<dbReference type="Pfam" id="PF13723">
    <property type="entry name" value="Ketoacyl-synt_2"/>
    <property type="match status" value="1"/>
</dbReference>
<feature type="domain" description="Beta-ketoacyl synthase-like N-terminal" evidence="1">
    <location>
        <begin position="23"/>
        <end position="238"/>
    </location>
</feature>
<dbReference type="RefSeq" id="WP_039307659.1">
    <property type="nucleotide sequence ID" value="NZ_JAODTE010000010.1"/>
</dbReference>
<evidence type="ECO:0000313" key="2">
    <source>
        <dbReference type="EMBL" id="KFX01494.1"/>
    </source>
</evidence>
<gene>
    <name evidence="3" type="ORF">JV35_18005</name>
    <name evidence="2" type="ORF">KP22_18815</name>
</gene>
<sequence length="242" mass="26335">MRLAFSILDWQASAPGLSSADDWLTWSRMPAAINAGQPLDKCRHLPMMVARRLNQGSRLAVDSGLALLHRQSVDAIVFTSRHGELERNLSILKALSENENVSPTDFAMSVHNAAVGSLTITAKAPLVSTSIAAGMDSFQQGLIEAKALQAAGYSNILLVDFDGAIPDFYHPHVPADMPRYPYAVALLLGDGDEMVCESRPPVASHRVGSPQSLLFLHAFLARKSNFSVSGERLDWIWERGDV</sequence>
<accession>A0A093V6D4</accession>
<dbReference type="EMBL" id="JQHM01000015">
    <property type="protein sequence ID" value="KFX01494.1"/>
    <property type="molecule type" value="Genomic_DNA"/>
</dbReference>
<dbReference type="Proteomes" id="UP000032869">
    <property type="component" value="Unassembled WGS sequence"/>
</dbReference>
<protein>
    <submittedName>
        <fullName evidence="2">Beta-ketoacyl synthase, N-terminal domain protein</fullName>
    </submittedName>
</protein>
<comment type="caution">
    <text evidence="2">The sequence shown here is derived from an EMBL/GenBank/DDBJ whole genome shotgun (WGS) entry which is preliminary data.</text>
</comment>
<evidence type="ECO:0000313" key="5">
    <source>
        <dbReference type="Proteomes" id="UP000032874"/>
    </source>
</evidence>
<organism evidence="2 5">
    <name type="scientific">Pectobacterium betavasculorum</name>
    <dbReference type="NCBI Taxonomy" id="55207"/>
    <lineage>
        <taxon>Bacteria</taxon>
        <taxon>Pseudomonadati</taxon>
        <taxon>Pseudomonadota</taxon>
        <taxon>Gammaproteobacteria</taxon>
        <taxon>Enterobacterales</taxon>
        <taxon>Pectobacteriaceae</taxon>
        <taxon>Pectobacterium</taxon>
    </lineage>
</organism>
<dbReference type="STRING" id="55207.KP22_18815"/>
<dbReference type="InterPro" id="IPR014030">
    <property type="entry name" value="Ketoacyl_synth_N"/>
</dbReference>
<dbReference type="EMBL" id="JQHL01000013">
    <property type="protein sequence ID" value="KFX16083.1"/>
    <property type="molecule type" value="Genomic_DNA"/>
</dbReference>
<proteinExistence type="predicted"/>
<evidence type="ECO:0000259" key="1">
    <source>
        <dbReference type="Pfam" id="PF13723"/>
    </source>
</evidence>
<reference evidence="4 5" key="1">
    <citation type="submission" date="2014-08" db="EMBL/GenBank/DDBJ databases">
        <title>Genome sequences of NCPPB Pectobacterium isolates.</title>
        <authorList>
            <person name="Glover R.H."/>
            <person name="Sapp M."/>
            <person name="Elphinstone J."/>
        </authorList>
    </citation>
    <scope>NUCLEOTIDE SEQUENCE [LARGE SCALE GENOMIC DNA]</scope>
    <source>
        <strain evidence="3 4">NCPPB 2793</strain>
        <strain evidence="2 5">NCPPB 2795</strain>
    </source>
</reference>
<dbReference type="Proteomes" id="UP000032874">
    <property type="component" value="Unassembled WGS sequence"/>
</dbReference>
<dbReference type="eggNOG" id="COG0304">
    <property type="taxonomic scope" value="Bacteria"/>
</dbReference>
<evidence type="ECO:0000313" key="3">
    <source>
        <dbReference type="EMBL" id="KFX16083.1"/>
    </source>
</evidence>
<evidence type="ECO:0000313" key="4">
    <source>
        <dbReference type="Proteomes" id="UP000032869"/>
    </source>
</evidence>